<sequence length="549" mass="60469">MTPLPSTDAFELAWASSIPEALRTFQASCRIEGGPAPQQQAPPGSSSRASPPTYLCTPAIAPAYASPNDPDNPRCIQAIRGDEGCTALGARQVRWEMPCLHAHSFDSPASTKRALNEYAQHHGYGLVTTSTYRDNETNALYSATRRAQAQCSVAELQLPNESLCGARKWRLVHNHPPSNHAASHPVHRRNAMTSVLRVAIATDSDTGTRAAQTLARIYQETPEAPIIARDIYNERSRAVTAALGSSIRVEHLLMLLSRGHFYVAQQVDTSRRLTHLLFAHKERDEHDPACGSSVHARREEERLLLGSEAAKDDVCENGVETPAVVFVDRDLALLNALEQVFPDVPVLLCLWHVVKDVQTHARKHASPPPLSTSETQDPGRRIATSRVEGYHATLKGWVGSSSADLLTIHKRLCHGWTQSITKYRVAKSDAEIKVVTRLRGERFAQVVTKIHRYALLKTLGTYMQAQTLLQPSLSSPLVHRGSAPERAAAPVLEPECIQDRRKQRAAARAALRKHLSGSGVNGTRRIPSAFEVSIQPNLESVTQTVHHYY</sequence>
<name>G4ZAX2_PHYSP</name>
<organism evidence="3 4">
    <name type="scientific">Phytophthora sojae (strain P6497)</name>
    <name type="common">Soybean stem and root rot agent</name>
    <name type="synonym">Phytophthora megasperma f. sp. glycines</name>
    <dbReference type="NCBI Taxonomy" id="1094619"/>
    <lineage>
        <taxon>Eukaryota</taxon>
        <taxon>Sar</taxon>
        <taxon>Stramenopiles</taxon>
        <taxon>Oomycota</taxon>
        <taxon>Peronosporomycetes</taxon>
        <taxon>Peronosporales</taxon>
        <taxon>Peronosporaceae</taxon>
        <taxon>Phytophthora</taxon>
    </lineage>
</organism>
<dbReference type="EMBL" id="JH159153">
    <property type="protein sequence ID" value="EGZ20600.1"/>
    <property type="molecule type" value="Genomic_DNA"/>
</dbReference>
<dbReference type="InterPro" id="IPR018289">
    <property type="entry name" value="MULE_transposase_dom"/>
</dbReference>
<dbReference type="GeneID" id="20641637"/>
<evidence type="ECO:0000313" key="3">
    <source>
        <dbReference type="EMBL" id="EGZ20600.1"/>
    </source>
</evidence>
<protein>
    <recommendedName>
        <fullName evidence="2">MULE transposase domain-containing protein</fullName>
    </recommendedName>
</protein>
<gene>
    <name evidence="3" type="ORF">PHYSODRAFT_298663</name>
</gene>
<dbReference type="AlphaFoldDB" id="G4ZAX2"/>
<dbReference type="PANTHER" id="PTHR47718:SF3">
    <property type="entry name" value="PROTEIN FAR1-RELATED SEQUENCE 5-LIKE"/>
    <property type="match status" value="1"/>
</dbReference>
<accession>G4ZAX2</accession>
<evidence type="ECO:0000313" key="4">
    <source>
        <dbReference type="Proteomes" id="UP000002640"/>
    </source>
</evidence>
<feature type="region of interest" description="Disordered" evidence="1">
    <location>
        <begin position="32"/>
        <end position="52"/>
    </location>
</feature>
<dbReference type="Proteomes" id="UP000002640">
    <property type="component" value="Unassembled WGS sequence"/>
</dbReference>
<feature type="region of interest" description="Disordered" evidence="1">
    <location>
        <begin position="361"/>
        <end position="380"/>
    </location>
</feature>
<feature type="compositionally biased region" description="Low complexity" evidence="1">
    <location>
        <begin position="33"/>
        <end position="52"/>
    </location>
</feature>
<keyword evidence="4" id="KW-1185">Reference proteome</keyword>
<feature type="domain" description="MULE transposase" evidence="2">
    <location>
        <begin position="315"/>
        <end position="355"/>
    </location>
</feature>
<dbReference type="Pfam" id="PF10551">
    <property type="entry name" value="MULE"/>
    <property type="match status" value="1"/>
</dbReference>
<dbReference type="PANTHER" id="PTHR47718">
    <property type="entry name" value="OS01G0519700 PROTEIN"/>
    <property type="match status" value="1"/>
</dbReference>
<evidence type="ECO:0000259" key="2">
    <source>
        <dbReference type="Pfam" id="PF10551"/>
    </source>
</evidence>
<proteinExistence type="predicted"/>
<dbReference type="InParanoid" id="G4ZAX2"/>
<dbReference type="RefSeq" id="XP_009523317.1">
    <property type="nucleotide sequence ID" value="XM_009525022.1"/>
</dbReference>
<evidence type="ECO:0000256" key="1">
    <source>
        <dbReference type="SAM" id="MobiDB-lite"/>
    </source>
</evidence>
<reference evidence="3 4" key="1">
    <citation type="journal article" date="2006" name="Science">
        <title>Phytophthora genome sequences uncover evolutionary origins and mechanisms of pathogenesis.</title>
        <authorList>
            <person name="Tyler B.M."/>
            <person name="Tripathy S."/>
            <person name="Zhang X."/>
            <person name="Dehal P."/>
            <person name="Jiang R.H."/>
            <person name="Aerts A."/>
            <person name="Arredondo F.D."/>
            <person name="Baxter L."/>
            <person name="Bensasson D."/>
            <person name="Beynon J.L."/>
            <person name="Chapman J."/>
            <person name="Damasceno C.M."/>
            <person name="Dorrance A.E."/>
            <person name="Dou D."/>
            <person name="Dickerman A.W."/>
            <person name="Dubchak I.L."/>
            <person name="Garbelotto M."/>
            <person name="Gijzen M."/>
            <person name="Gordon S.G."/>
            <person name="Govers F."/>
            <person name="Grunwald N.J."/>
            <person name="Huang W."/>
            <person name="Ivors K.L."/>
            <person name="Jones R.W."/>
            <person name="Kamoun S."/>
            <person name="Krampis K."/>
            <person name="Lamour K.H."/>
            <person name="Lee M.K."/>
            <person name="McDonald W.H."/>
            <person name="Medina M."/>
            <person name="Meijer H.J."/>
            <person name="Nordberg E.K."/>
            <person name="Maclean D.J."/>
            <person name="Ospina-Giraldo M.D."/>
            <person name="Morris P.F."/>
            <person name="Phuntumart V."/>
            <person name="Putnam N.H."/>
            <person name="Rash S."/>
            <person name="Rose J.K."/>
            <person name="Sakihama Y."/>
            <person name="Salamov A.A."/>
            <person name="Savidor A."/>
            <person name="Scheuring C.F."/>
            <person name="Smith B.M."/>
            <person name="Sobral B.W."/>
            <person name="Terry A."/>
            <person name="Torto-Alalibo T.A."/>
            <person name="Win J."/>
            <person name="Xu Z."/>
            <person name="Zhang H."/>
            <person name="Grigoriev I.V."/>
            <person name="Rokhsar D.S."/>
            <person name="Boore J.L."/>
        </authorList>
    </citation>
    <scope>NUCLEOTIDE SEQUENCE [LARGE SCALE GENOMIC DNA]</scope>
    <source>
        <strain evidence="3 4">P6497</strain>
    </source>
</reference>
<dbReference type="KEGG" id="psoj:PHYSODRAFT_298663"/>